<keyword evidence="2" id="KW-1133">Transmembrane helix</keyword>
<dbReference type="Pfam" id="PF17175">
    <property type="entry name" value="MOLO1"/>
    <property type="match status" value="1"/>
</dbReference>
<dbReference type="GeneID" id="106156648"/>
<evidence type="ECO:0000256" key="1">
    <source>
        <dbReference type="SAM" id="MobiDB-lite"/>
    </source>
</evidence>
<dbReference type="PANTHER" id="PTHR33748:SF5">
    <property type="entry name" value="GROUND-LIKE DOMAIN-CONTAINING PROTEIN"/>
    <property type="match status" value="1"/>
</dbReference>
<name>A0A1S3HPH2_LINAN</name>
<reference evidence="4 5" key="1">
    <citation type="journal article" date="2015" name="Nat. Commun.">
        <title>The Lingula genome provides insights into brachiopod evolution and the origin of phosphate biomineralization.</title>
        <authorList>
            <person name="Luo Y.J."/>
            <person name="Takeuchi T."/>
            <person name="Koyanagi R."/>
            <person name="Yamada L."/>
            <person name="Kanda M."/>
            <person name="Khalturina M."/>
            <person name="Fujie M."/>
            <person name="Yamasaki S.I."/>
            <person name="Endo K."/>
            <person name="Satoh N."/>
        </authorList>
    </citation>
    <scope>NUCLEOTIDE SEQUENCE</scope>
</reference>
<reference evidence="4 5" key="2">
    <citation type="submission" date="2025-04" db="UniProtKB">
        <authorList>
            <consortium name="RefSeq"/>
        </authorList>
    </citation>
    <scope>IDENTIFICATION</scope>
</reference>
<dbReference type="InterPro" id="IPR033438">
    <property type="entry name" value="MOLO1"/>
</dbReference>
<evidence type="ECO:0000256" key="2">
    <source>
        <dbReference type="SAM" id="Phobius"/>
    </source>
</evidence>
<feature type="compositionally biased region" description="Basic residues" evidence="1">
    <location>
        <begin position="338"/>
        <end position="349"/>
    </location>
</feature>
<feature type="region of interest" description="Disordered" evidence="1">
    <location>
        <begin position="389"/>
        <end position="447"/>
    </location>
</feature>
<dbReference type="Gene3D" id="3.10.310.50">
    <property type="match status" value="1"/>
</dbReference>
<accession>A0A1S3HPH2</accession>
<feature type="compositionally biased region" description="Basic and acidic residues" evidence="1">
    <location>
        <begin position="414"/>
        <end position="424"/>
    </location>
</feature>
<dbReference type="RefSeq" id="XP_013387442.1">
    <property type="nucleotide sequence ID" value="XM_013531988.2"/>
</dbReference>
<sequence length="447" mass="50082">MRGKRDLLYKDHDPRTLWIVLRIYLFTFYILTSVRALDHNSEKVDRILGTNTGSMDKGVSSILENAIFGRFRRQTTGWTLQEIANPSTDPEGCGRTAPGWVCDPGGVLLTEDVNRMNEHINGIMRDSLCPCPGACPSGLSGYSISVAIVPKMNVPSSSSTPIEAKKWASELVQNKWNFGSCDNDVVIFWSKEDRQLYSSAGSRAYKKLSGDCVGDIYSEARPLFDGGNYAKGFDHILKEYRKALLGERCTALPWWAILLIILAIFLLILLIVSLLLCLLCCKKKKRDRVQKRTFVHQVSPDGRTTTVEYVSPVTSRPPSRVTSTPIPFYSHTMPNMDKHKKRKNGHAGSHKSSPAVFKKGYGNAAYRDSTLGSPSSERAMIYHIPDGVQPVRNSVPSRSGSFSDYGGGYSTYHSGDRRADDRRHYGSHGNLYYPRHHDNSPHRDMRL</sequence>
<dbReference type="GO" id="GO:0005892">
    <property type="term" value="C:acetylcholine-gated channel complex"/>
    <property type="evidence" value="ECO:0007669"/>
    <property type="project" value="InterPro"/>
</dbReference>
<dbReference type="AlphaFoldDB" id="A0A1S3HPH2"/>
<organism evidence="3 4">
    <name type="scientific">Lingula anatina</name>
    <name type="common">Brachiopod</name>
    <name type="synonym">Lingula unguis</name>
    <dbReference type="NCBI Taxonomy" id="7574"/>
    <lineage>
        <taxon>Eukaryota</taxon>
        <taxon>Metazoa</taxon>
        <taxon>Spiralia</taxon>
        <taxon>Lophotrochozoa</taxon>
        <taxon>Brachiopoda</taxon>
        <taxon>Linguliformea</taxon>
        <taxon>Lingulata</taxon>
        <taxon>Lingulida</taxon>
        <taxon>Linguloidea</taxon>
        <taxon>Lingulidae</taxon>
        <taxon>Lingula</taxon>
    </lineage>
</organism>
<gene>
    <name evidence="4 5" type="primary">LOC106156648</name>
</gene>
<keyword evidence="2" id="KW-0472">Membrane</keyword>
<dbReference type="KEGG" id="lak:106156648"/>
<dbReference type="PANTHER" id="PTHR33748">
    <property type="entry name" value="PROTEIN CBG04600"/>
    <property type="match status" value="1"/>
</dbReference>
<feature type="transmembrane region" description="Helical" evidence="2">
    <location>
        <begin position="254"/>
        <end position="281"/>
    </location>
</feature>
<proteinExistence type="predicted"/>
<dbReference type="RefSeq" id="XP_013387441.1">
    <property type="nucleotide sequence ID" value="XM_013531987.1"/>
</dbReference>
<feature type="compositionally biased region" description="Basic and acidic residues" evidence="1">
    <location>
        <begin position="435"/>
        <end position="447"/>
    </location>
</feature>
<keyword evidence="3" id="KW-1185">Reference proteome</keyword>
<keyword evidence="2" id="KW-0812">Transmembrane</keyword>
<dbReference type="Proteomes" id="UP000085678">
    <property type="component" value="Unplaced"/>
</dbReference>
<feature type="region of interest" description="Disordered" evidence="1">
    <location>
        <begin position="332"/>
        <end position="356"/>
    </location>
</feature>
<dbReference type="OrthoDB" id="8062037at2759"/>
<evidence type="ECO:0000313" key="3">
    <source>
        <dbReference type="Proteomes" id="UP000085678"/>
    </source>
</evidence>
<protein>
    <submittedName>
        <fullName evidence="4 5">Uncharacterized protein LOC106156648</fullName>
    </submittedName>
</protein>
<evidence type="ECO:0000313" key="5">
    <source>
        <dbReference type="RefSeq" id="XP_013387442.1"/>
    </source>
</evidence>
<evidence type="ECO:0000313" key="4">
    <source>
        <dbReference type="RefSeq" id="XP_013387441.1"/>
    </source>
</evidence>